<dbReference type="EMBL" id="JAAPAO010000060">
    <property type="protein sequence ID" value="KAF4674608.1"/>
    <property type="molecule type" value="Genomic_DNA"/>
</dbReference>
<accession>A0A7J6MSL9</accession>
<protein>
    <submittedName>
        <fullName evidence="1">Uncharacterized protein</fullName>
    </submittedName>
</protein>
<name>A0A7J6MSL9_PERCH</name>
<proteinExistence type="predicted"/>
<evidence type="ECO:0000313" key="2">
    <source>
        <dbReference type="Proteomes" id="UP000591131"/>
    </source>
</evidence>
<comment type="caution">
    <text evidence="1">The sequence shown here is derived from an EMBL/GenBank/DDBJ whole genome shotgun (WGS) entry which is preliminary data.</text>
</comment>
<organism evidence="1 2">
    <name type="scientific">Perkinsus chesapeaki</name>
    <name type="common">Clam parasite</name>
    <name type="synonym">Perkinsus andrewsi</name>
    <dbReference type="NCBI Taxonomy" id="330153"/>
    <lineage>
        <taxon>Eukaryota</taxon>
        <taxon>Sar</taxon>
        <taxon>Alveolata</taxon>
        <taxon>Perkinsozoa</taxon>
        <taxon>Perkinsea</taxon>
        <taxon>Perkinsida</taxon>
        <taxon>Perkinsidae</taxon>
        <taxon>Perkinsus</taxon>
    </lineage>
</organism>
<dbReference type="OrthoDB" id="424044at2759"/>
<keyword evidence="2" id="KW-1185">Reference proteome</keyword>
<reference evidence="1 2" key="1">
    <citation type="submission" date="2020-04" db="EMBL/GenBank/DDBJ databases">
        <title>Perkinsus chesapeaki whole genome sequence.</title>
        <authorList>
            <person name="Bogema D.R."/>
        </authorList>
    </citation>
    <scope>NUCLEOTIDE SEQUENCE [LARGE SCALE GENOMIC DNA]</scope>
    <source>
        <strain evidence="1">ATCC PRA-425</strain>
    </source>
</reference>
<gene>
    <name evidence="1" type="ORF">FOL47_008999</name>
</gene>
<dbReference type="Proteomes" id="UP000591131">
    <property type="component" value="Unassembled WGS sequence"/>
</dbReference>
<sequence length="130" mass="14414">MSNVNVLSNLGGIVFAEVIAKDLKRQFSEPRINPSMQGGEISRTGQPVLVDTSQARNNQPLEPIGALWLANEQVLANAELDQLRGALPPPRKNMSRIGELDEWPAWDRSLQYMGKDGQRPSLKRSLSSYS</sequence>
<dbReference type="AlphaFoldDB" id="A0A7J6MSL9"/>
<evidence type="ECO:0000313" key="1">
    <source>
        <dbReference type="EMBL" id="KAF4674608.1"/>
    </source>
</evidence>